<sequence>MKEGKHSLIGAIDQGTSSTRFMLFDSVTRNAICHHQIATTPLHPQKGWFELDPVALLDDTRSCIEKACAKLAEYGYEMSDIKAVGVTNQRETTIAWDCTTGTPLYNAIVWSDIRTEGLAKSICAQFPNEGKDHWKKVTGLPVNPYFSALKLRWLFDNVPAVNKAIVDKRCLCGEYSGIAFLQCTSSFWLVLY</sequence>
<dbReference type="GO" id="GO:0019563">
    <property type="term" value="P:glycerol catabolic process"/>
    <property type="evidence" value="ECO:0007669"/>
    <property type="project" value="UniProtKB-UniPathway"/>
</dbReference>
<dbReference type="EC" id="2.7.1.30" evidence="3"/>
<dbReference type="Proteomes" id="UP000270296">
    <property type="component" value="Unassembled WGS sequence"/>
</dbReference>
<evidence type="ECO:0000313" key="9">
    <source>
        <dbReference type="Proteomes" id="UP000270296"/>
    </source>
</evidence>
<evidence type="ECO:0000256" key="2">
    <source>
        <dbReference type="ARBA" id="ARBA00009156"/>
    </source>
</evidence>
<dbReference type="GO" id="GO:0046167">
    <property type="term" value="P:glycerol-3-phosphate biosynthetic process"/>
    <property type="evidence" value="ECO:0007669"/>
    <property type="project" value="TreeGrafter"/>
</dbReference>
<dbReference type="GO" id="GO:0004370">
    <property type="term" value="F:glycerol kinase activity"/>
    <property type="evidence" value="ECO:0007669"/>
    <property type="project" value="UniProtKB-EC"/>
</dbReference>
<name>A0A183J5R3_9BILA</name>
<evidence type="ECO:0000256" key="3">
    <source>
        <dbReference type="ARBA" id="ARBA00012099"/>
    </source>
</evidence>
<keyword evidence="4" id="KW-0808">Transferase</keyword>
<evidence type="ECO:0000313" key="10">
    <source>
        <dbReference type="WBParaSite" id="SBAD_0001159401-mRNA-1"/>
    </source>
</evidence>
<dbReference type="WBParaSite" id="SBAD_0001159401-mRNA-1">
    <property type="protein sequence ID" value="SBAD_0001159401-mRNA-1"/>
    <property type="gene ID" value="SBAD_0001159401"/>
</dbReference>
<evidence type="ECO:0000256" key="4">
    <source>
        <dbReference type="ARBA" id="ARBA00022679"/>
    </source>
</evidence>
<dbReference type="Pfam" id="PF00370">
    <property type="entry name" value="FGGY_N"/>
    <property type="match status" value="1"/>
</dbReference>
<dbReference type="SUPFAM" id="SSF53067">
    <property type="entry name" value="Actin-like ATPase domain"/>
    <property type="match status" value="1"/>
</dbReference>
<dbReference type="InterPro" id="IPR043129">
    <property type="entry name" value="ATPase_NBD"/>
</dbReference>
<dbReference type="EMBL" id="UZAM01015251">
    <property type="protein sequence ID" value="VDP37995.1"/>
    <property type="molecule type" value="Genomic_DNA"/>
</dbReference>
<reference evidence="10" key="1">
    <citation type="submission" date="2016-06" db="UniProtKB">
        <authorList>
            <consortium name="WormBaseParasite"/>
        </authorList>
    </citation>
    <scope>IDENTIFICATION</scope>
</reference>
<reference evidence="8 9" key="2">
    <citation type="submission" date="2018-11" db="EMBL/GenBank/DDBJ databases">
        <authorList>
            <consortium name="Pathogen Informatics"/>
        </authorList>
    </citation>
    <scope>NUCLEOTIDE SEQUENCE [LARGE SCALE GENOMIC DNA]</scope>
</reference>
<dbReference type="GO" id="GO:0005739">
    <property type="term" value="C:mitochondrion"/>
    <property type="evidence" value="ECO:0007669"/>
    <property type="project" value="TreeGrafter"/>
</dbReference>
<dbReference type="InterPro" id="IPR018484">
    <property type="entry name" value="FGGY_N"/>
</dbReference>
<keyword evidence="9" id="KW-1185">Reference proteome</keyword>
<dbReference type="PANTHER" id="PTHR10196:SF69">
    <property type="entry name" value="GLYCEROL KINASE"/>
    <property type="match status" value="1"/>
</dbReference>
<proteinExistence type="inferred from homology"/>
<dbReference type="UniPathway" id="UPA00618">
    <property type="reaction ID" value="UER00672"/>
</dbReference>
<evidence type="ECO:0000313" key="8">
    <source>
        <dbReference type="EMBL" id="VDP37995.1"/>
    </source>
</evidence>
<keyword evidence="5" id="KW-0418">Kinase</keyword>
<dbReference type="InterPro" id="IPR018483">
    <property type="entry name" value="Carb_kinase_FGGY_CS"/>
</dbReference>
<dbReference type="Gene3D" id="3.30.420.40">
    <property type="match status" value="1"/>
</dbReference>
<evidence type="ECO:0000259" key="7">
    <source>
        <dbReference type="Pfam" id="PF00370"/>
    </source>
</evidence>
<organism evidence="10">
    <name type="scientific">Soboliphyme baturini</name>
    <dbReference type="NCBI Taxonomy" id="241478"/>
    <lineage>
        <taxon>Eukaryota</taxon>
        <taxon>Metazoa</taxon>
        <taxon>Ecdysozoa</taxon>
        <taxon>Nematoda</taxon>
        <taxon>Enoplea</taxon>
        <taxon>Dorylaimia</taxon>
        <taxon>Dioctophymatida</taxon>
        <taxon>Dioctophymatoidea</taxon>
        <taxon>Soboliphymatidae</taxon>
        <taxon>Soboliphyme</taxon>
    </lineage>
</organism>
<feature type="domain" description="Carbohydrate kinase FGGY N-terminal" evidence="7">
    <location>
        <begin position="9"/>
        <end position="165"/>
    </location>
</feature>
<evidence type="ECO:0000256" key="5">
    <source>
        <dbReference type="ARBA" id="ARBA00022777"/>
    </source>
</evidence>
<comment type="pathway">
    <text evidence="1">Polyol metabolism; glycerol degradation via glycerol kinase pathway; sn-glycerol 3-phosphate from glycerol: step 1/1.</text>
</comment>
<evidence type="ECO:0000256" key="6">
    <source>
        <dbReference type="ARBA" id="ARBA00043149"/>
    </source>
</evidence>
<accession>A0A183J5R3</accession>
<dbReference type="PANTHER" id="PTHR10196">
    <property type="entry name" value="SUGAR KINASE"/>
    <property type="match status" value="1"/>
</dbReference>
<dbReference type="GO" id="GO:0006641">
    <property type="term" value="P:triglyceride metabolic process"/>
    <property type="evidence" value="ECO:0007669"/>
    <property type="project" value="TreeGrafter"/>
</dbReference>
<dbReference type="OrthoDB" id="5422795at2759"/>
<comment type="similarity">
    <text evidence="2">Belongs to the FGGY kinase family.</text>
</comment>
<dbReference type="PROSITE" id="PS00933">
    <property type="entry name" value="FGGY_KINASES_1"/>
    <property type="match status" value="1"/>
</dbReference>
<dbReference type="AlphaFoldDB" id="A0A183J5R3"/>
<gene>
    <name evidence="8" type="ORF">SBAD_LOCUS11211</name>
</gene>
<protein>
    <recommendedName>
        <fullName evidence="3">glycerol kinase</fullName>
        <ecNumber evidence="3">2.7.1.30</ecNumber>
    </recommendedName>
    <alternativeName>
        <fullName evidence="6">ATP:glycerol 3-phosphotransferase</fullName>
    </alternativeName>
</protein>
<evidence type="ECO:0000256" key="1">
    <source>
        <dbReference type="ARBA" id="ARBA00005190"/>
    </source>
</evidence>